<keyword evidence="3" id="KW-0812">Transmembrane</keyword>
<feature type="coiled-coil region" evidence="1">
    <location>
        <begin position="74"/>
        <end position="108"/>
    </location>
</feature>
<dbReference type="Proteomes" id="UP001595846">
    <property type="component" value="Unassembled WGS sequence"/>
</dbReference>
<comment type="caution">
    <text evidence="4">The sequence shown here is derived from an EMBL/GenBank/DDBJ whole genome shotgun (WGS) entry which is preliminary data.</text>
</comment>
<feature type="compositionally biased region" description="Acidic residues" evidence="2">
    <location>
        <begin position="229"/>
        <end position="239"/>
    </location>
</feature>
<gene>
    <name evidence="4" type="ORF">ACFOUR_00595</name>
</gene>
<dbReference type="AlphaFoldDB" id="A0ABD5NJ41"/>
<feature type="compositionally biased region" description="Gly residues" evidence="2">
    <location>
        <begin position="190"/>
        <end position="216"/>
    </location>
</feature>
<sequence>MNGYGITGIAVVIGVGLVVASMGVVAIEDTSPTEPAVDAAANESTMGAQIGDFMQTSTVATDDSIDRGLFDESLENAPDKEAALRDRIAELEAEYDTLRNRSASLESNESSSEPARRAELTRLAVRLDSFNTSIEETERHARAVGVDTERLDRLRTNASELSGPEIAEIARGLAGVNPPGLRDDPTDRGQGNGSRGSGGGPGNGSSGGPPDDGGPPGEESPPGDGGAPDSEDGADVADA</sequence>
<keyword evidence="3" id="KW-1133">Transmembrane helix</keyword>
<feature type="region of interest" description="Disordered" evidence="2">
    <location>
        <begin position="171"/>
        <end position="239"/>
    </location>
</feature>
<feature type="transmembrane region" description="Helical" evidence="3">
    <location>
        <begin position="6"/>
        <end position="27"/>
    </location>
</feature>
<evidence type="ECO:0000256" key="3">
    <source>
        <dbReference type="SAM" id="Phobius"/>
    </source>
</evidence>
<evidence type="ECO:0000256" key="2">
    <source>
        <dbReference type="SAM" id="MobiDB-lite"/>
    </source>
</evidence>
<keyword evidence="3" id="KW-0472">Membrane</keyword>
<protein>
    <submittedName>
        <fullName evidence="4">Uncharacterized protein</fullName>
    </submittedName>
</protein>
<reference evidence="4 5" key="1">
    <citation type="journal article" date="2019" name="Int. J. Syst. Evol. Microbiol.">
        <title>The Global Catalogue of Microorganisms (GCM) 10K type strain sequencing project: providing services to taxonomists for standard genome sequencing and annotation.</title>
        <authorList>
            <consortium name="The Broad Institute Genomics Platform"/>
            <consortium name="The Broad Institute Genome Sequencing Center for Infectious Disease"/>
            <person name="Wu L."/>
            <person name="Ma J."/>
        </authorList>
    </citation>
    <scope>NUCLEOTIDE SEQUENCE [LARGE SCALE GENOMIC DNA]</scope>
    <source>
        <strain evidence="4 5">IBRC-M 10256</strain>
    </source>
</reference>
<organism evidence="4 5">
    <name type="scientific">Halovivax cerinus</name>
    <dbReference type="NCBI Taxonomy" id="1487865"/>
    <lineage>
        <taxon>Archaea</taxon>
        <taxon>Methanobacteriati</taxon>
        <taxon>Methanobacteriota</taxon>
        <taxon>Stenosarchaea group</taxon>
        <taxon>Halobacteria</taxon>
        <taxon>Halobacteriales</taxon>
        <taxon>Natrialbaceae</taxon>
        <taxon>Halovivax</taxon>
    </lineage>
</organism>
<proteinExistence type="predicted"/>
<dbReference type="GeneID" id="73904968"/>
<keyword evidence="5" id="KW-1185">Reference proteome</keyword>
<accession>A0ABD5NJ41</accession>
<keyword evidence="1" id="KW-0175">Coiled coil</keyword>
<evidence type="ECO:0000256" key="1">
    <source>
        <dbReference type="SAM" id="Coils"/>
    </source>
</evidence>
<evidence type="ECO:0000313" key="4">
    <source>
        <dbReference type="EMBL" id="MFC3956871.1"/>
    </source>
</evidence>
<dbReference type="RefSeq" id="WP_256532189.1">
    <property type="nucleotide sequence ID" value="NZ_CP101824.1"/>
</dbReference>
<name>A0ABD5NJ41_9EURY</name>
<evidence type="ECO:0000313" key="5">
    <source>
        <dbReference type="Proteomes" id="UP001595846"/>
    </source>
</evidence>
<dbReference type="EMBL" id="JBHSAQ010000001">
    <property type="protein sequence ID" value="MFC3956871.1"/>
    <property type="molecule type" value="Genomic_DNA"/>
</dbReference>